<evidence type="ECO:0000313" key="4">
    <source>
        <dbReference type="Proteomes" id="UP000694426"/>
    </source>
</evidence>
<dbReference type="AlphaFoldDB" id="A0A8B9BKL4"/>
<evidence type="ECO:0000313" key="3">
    <source>
        <dbReference type="Ensembl" id="ENSABRP00000005785.1"/>
    </source>
</evidence>
<proteinExistence type="inferred from homology"/>
<evidence type="ECO:0000256" key="1">
    <source>
        <dbReference type="ARBA" id="ARBA00006082"/>
    </source>
</evidence>
<comment type="similarity">
    <text evidence="1">Belongs to the DNA mismatch repair MutL/HexB family.</text>
</comment>
<sequence length="92" mass="9833">SAQIPSAAWTLPSSTVCSVLCFLAFHGLDAKSTSIHVVVREDGMKVILVQDNGCGIRLSINSSVLMLMSIYKHLSSVSTYGLRGEVSSSARF</sequence>
<reference evidence="3" key="1">
    <citation type="submission" date="2025-08" db="UniProtKB">
        <authorList>
            <consortium name="Ensembl"/>
        </authorList>
    </citation>
    <scope>IDENTIFICATION</scope>
</reference>
<organism evidence="3 4">
    <name type="scientific">Anser brachyrhynchus</name>
    <name type="common">Pink-footed goose</name>
    <dbReference type="NCBI Taxonomy" id="132585"/>
    <lineage>
        <taxon>Eukaryota</taxon>
        <taxon>Metazoa</taxon>
        <taxon>Chordata</taxon>
        <taxon>Craniata</taxon>
        <taxon>Vertebrata</taxon>
        <taxon>Euteleostomi</taxon>
        <taxon>Archelosauria</taxon>
        <taxon>Archosauria</taxon>
        <taxon>Dinosauria</taxon>
        <taxon>Saurischia</taxon>
        <taxon>Theropoda</taxon>
        <taxon>Coelurosauria</taxon>
        <taxon>Aves</taxon>
        <taxon>Neognathae</taxon>
        <taxon>Galloanserae</taxon>
        <taxon>Anseriformes</taxon>
        <taxon>Anatidae</taxon>
        <taxon>Anserinae</taxon>
        <taxon>Anser</taxon>
    </lineage>
</organism>
<dbReference type="GO" id="GO:0016887">
    <property type="term" value="F:ATP hydrolysis activity"/>
    <property type="evidence" value="ECO:0007669"/>
    <property type="project" value="InterPro"/>
</dbReference>
<dbReference type="Gene3D" id="3.30.565.10">
    <property type="entry name" value="Histidine kinase-like ATPase, C-terminal domain"/>
    <property type="match status" value="1"/>
</dbReference>
<dbReference type="Ensembl" id="ENSABRT00000008358.1">
    <property type="protein sequence ID" value="ENSABRP00000005785.1"/>
    <property type="gene ID" value="ENSABRG00000005401.1"/>
</dbReference>
<accession>A0A8B9BKL4</accession>
<protein>
    <submittedName>
        <fullName evidence="3">Uncharacterized protein</fullName>
    </submittedName>
</protein>
<feature type="chain" id="PRO_5034853323" evidence="2">
    <location>
        <begin position="31"/>
        <end position="92"/>
    </location>
</feature>
<dbReference type="GO" id="GO:0032389">
    <property type="term" value="C:MutLalpha complex"/>
    <property type="evidence" value="ECO:0007669"/>
    <property type="project" value="TreeGrafter"/>
</dbReference>
<dbReference type="InterPro" id="IPR036890">
    <property type="entry name" value="HATPase_C_sf"/>
</dbReference>
<keyword evidence="2" id="KW-0732">Signal</keyword>
<dbReference type="Proteomes" id="UP000694426">
    <property type="component" value="Unplaced"/>
</dbReference>
<evidence type="ECO:0000256" key="2">
    <source>
        <dbReference type="SAM" id="SignalP"/>
    </source>
</evidence>
<dbReference type="SUPFAM" id="SSF55874">
    <property type="entry name" value="ATPase domain of HSP90 chaperone/DNA topoisomerase II/histidine kinase"/>
    <property type="match status" value="1"/>
</dbReference>
<dbReference type="GO" id="GO:0140664">
    <property type="term" value="F:ATP-dependent DNA damage sensor activity"/>
    <property type="evidence" value="ECO:0007669"/>
    <property type="project" value="InterPro"/>
</dbReference>
<dbReference type="PANTHER" id="PTHR10073:SF12">
    <property type="entry name" value="DNA MISMATCH REPAIR PROTEIN MLH1"/>
    <property type="match status" value="1"/>
</dbReference>
<dbReference type="InterPro" id="IPR038973">
    <property type="entry name" value="MutL/Mlh/Pms-like"/>
</dbReference>
<name>A0A8B9BKL4_9AVES</name>
<feature type="signal peptide" evidence="2">
    <location>
        <begin position="1"/>
        <end position="30"/>
    </location>
</feature>
<reference evidence="3" key="2">
    <citation type="submission" date="2025-09" db="UniProtKB">
        <authorList>
            <consortium name="Ensembl"/>
        </authorList>
    </citation>
    <scope>IDENTIFICATION</scope>
</reference>
<dbReference type="PANTHER" id="PTHR10073">
    <property type="entry name" value="DNA MISMATCH REPAIR PROTEIN MLH, PMS, MUTL"/>
    <property type="match status" value="1"/>
</dbReference>
<keyword evidence="4" id="KW-1185">Reference proteome</keyword>
<dbReference type="GO" id="GO:0006298">
    <property type="term" value="P:mismatch repair"/>
    <property type="evidence" value="ECO:0007669"/>
    <property type="project" value="InterPro"/>
</dbReference>